<dbReference type="AlphaFoldDB" id="A0A0V0QIV5"/>
<keyword evidence="4" id="KW-0472">Membrane</keyword>
<dbReference type="InterPro" id="IPR043202">
    <property type="entry name" value="Band-7_stomatin-like"/>
</dbReference>
<evidence type="ECO:0000259" key="5">
    <source>
        <dbReference type="SMART" id="SM00244"/>
    </source>
</evidence>
<keyword evidence="4" id="KW-0812">Transmembrane</keyword>
<accession>A0A0V0QIV5</accession>
<reference evidence="6 7" key="1">
    <citation type="journal article" date="2015" name="Sci. Rep.">
        <title>Genome of the facultative scuticociliatosis pathogen Pseudocohnilembus persalinus provides insight into its virulence through horizontal gene transfer.</title>
        <authorList>
            <person name="Xiong J."/>
            <person name="Wang G."/>
            <person name="Cheng J."/>
            <person name="Tian M."/>
            <person name="Pan X."/>
            <person name="Warren A."/>
            <person name="Jiang C."/>
            <person name="Yuan D."/>
            <person name="Miao W."/>
        </authorList>
    </citation>
    <scope>NUCLEOTIDE SEQUENCE [LARGE SCALE GENOMIC DNA]</scope>
    <source>
        <strain evidence="6">36N120E</strain>
    </source>
</reference>
<dbReference type="InterPro" id="IPR001107">
    <property type="entry name" value="Band_7"/>
</dbReference>
<dbReference type="PANTHER" id="PTHR10264:SF19">
    <property type="entry name" value="AT06885P-RELATED"/>
    <property type="match status" value="1"/>
</dbReference>
<keyword evidence="7" id="KW-1185">Reference proteome</keyword>
<evidence type="ECO:0000256" key="1">
    <source>
        <dbReference type="ARBA" id="ARBA00008164"/>
    </source>
</evidence>
<dbReference type="Proteomes" id="UP000054937">
    <property type="component" value="Unassembled WGS sequence"/>
</dbReference>
<dbReference type="Pfam" id="PF01145">
    <property type="entry name" value="Band_7"/>
    <property type="match status" value="1"/>
</dbReference>
<feature type="transmembrane region" description="Helical" evidence="4">
    <location>
        <begin position="380"/>
        <end position="400"/>
    </location>
</feature>
<dbReference type="PRINTS" id="PR00721">
    <property type="entry name" value="STOMATIN"/>
</dbReference>
<organism evidence="6 7">
    <name type="scientific">Pseudocohnilembus persalinus</name>
    <name type="common">Ciliate</name>
    <dbReference type="NCBI Taxonomy" id="266149"/>
    <lineage>
        <taxon>Eukaryota</taxon>
        <taxon>Sar</taxon>
        <taxon>Alveolata</taxon>
        <taxon>Ciliophora</taxon>
        <taxon>Intramacronucleata</taxon>
        <taxon>Oligohymenophorea</taxon>
        <taxon>Scuticociliatia</taxon>
        <taxon>Philasterida</taxon>
        <taxon>Pseudocohnilembidae</taxon>
        <taxon>Pseudocohnilembus</taxon>
    </lineage>
</organism>
<keyword evidence="2" id="KW-0175">Coiled coil</keyword>
<feature type="transmembrane region" description="Helical" evidence="4">
    <location>
        <begin position="316"/>
        <end position="334"/>
    </location>
</feature>
<feature type="domain" description="Band 7" evidence="5">
    <location>
        <begin position="119"/>
        <end position="276"/>
    </location>
</feature>
<gene>
    <name evidence="6" type="ORF">PPERSA_03148</name>
</gene>
<dbReference type="OrthoDB" id="2105077at2759"/>
<keyword evidence="4" id="KW-1133">Transmembrane helix</keyword>
<evidence type="ECO:0000256" key="2">
    <source>
        <dbReference type="SAM" id="Coils"/>
    </source>
</evidence>
<comment type="caution">
    <text evidence="6">The sequence shown here is derived from an EMBL/GenBank/DDBJ whole genome shotgun (WGS) entry which is preliminary data.</text>
</comment>
<sequence>MSQNQQDNQNININQQNQGGTNYLPPHQLSQNQLQNQQPNQFQNQQGMQNQNFQQQQNNFANMTYSYTNYRTQNFPRDELKEDENNMEISGAYQNCLYSCGNCCGSVRAVLPCCFCIPYPYKTIDQSYMGVYERLGKYVKTVGQGLNYFNICTDEIYVVDCKVQNIDINQAWCVTKDNILACLQAVAYYRVNCPKRAVYYLKNVYLAIQELTFATLRTIAGQYILQDLLDKRDKLAFQIQQFVNEHIHDWGIDITSIQIKDITLSSDISETLSSAAKERKLAESKIINAKAEVESAKLMREAADILDSKAAMQIRLNIWVLLGFIYSAKLAPFWSEILTLKSADTMYLKIGVIRDPNKVLFPPVRKNNSKYNSKASFQTFGYLPLVPFSFCIFFHLQWIVQKFAGEFGIATQIGHKQLRLHLAFHKLLQPEVSIKFRIPKKELESYYQLPDFTVLF</sequence>
<dbReference type="InterPro" id="IPR001972">
    <property type="entry name" value="Stomatin_HflK_fam"/>
</dbReference>
<feature type="coiled-coil region" evidence="2">
    <location>
        <begin position="272"/>
        <end position="299"/>
    </location>
</feature>
<dbReference type="InParanoid" id="A0A0V0QIV5"/>
<dbReference type="EMBL" id="LDAU01000158">
    <property type="protein sequence ID" value="KRX02086.1"/>
    <property type="molecule type" value="Genomic_DNA"/>
</dbReference>
<evidence type="ECO:0000313" key="7">
    <source>
        <dbReference type="Proteomes" id="UP000054937"/>
    </source>
</evidence>
<dbReference type="InterPro" id="IPR036013">
    <property type="entry name" value="Band_7/SPFH_dom_sf"/>
</dbReference>
<dbReference type="GO" id="GO:0098552">
    <property type="term" value="C:side of membrane"/>
    <property type="evidence" value="ECO:0007669"/>
    <property type="project" value="UniProtKB-ARBA"/>
</dbReference>
<proteinExistence type="inferred from homology"/>
<feature type="compositionally biased region" description="Low complexity" evidence="3">
    <location>
        <begin position="1"/>
        <end position="18"/>
    </location>
</feature>
<feature type="region of interest" description="Disordered" evidence="3">
    <location>
        <begin position="1"/>
        <end position="49"/>
    </location>
</feature>
<comment type="similarity">
    <text evidence="1">Belongs to the band 7/mec-2 family.</text>
</comment>
<evidence type="ECO:0000313" key="6">
    <source>
        <dbReference type="EMBL" id="KRX02086.1"/>
    </source>
</evidence>
<dbReference type="FunFam" id="3.30.479.30:FF:000004">
    <property type="entry name" value="Putative membrane protease family, stomatin"/>
    <property type="match status" value="1"/>
</dbReference>
<dbReference type="Gene3D" id="3.30.479.30">
    <property type="entry name" value="Band 7 domain"/>
    <property type="match status" value="1"/>
</dbReference>
<dbReference type="SMART" id="SM00244">
    <property type="entry name" value="PHB"/>
    <property type="match status" value="1"/>
</dbReference>
<dbReference type="SUPFAM" id="SSF117892">
    <property type="entry name" value="Band 7/SPFH domain"/>
    <property type="match status" value="1"/>
</dbReference>
<dbReference type="GO" id="GO:0005886">
    <property type="term" value="C:plasma membrane"/>
    <property type="evidence" value="ECO:0007669"/>
    <property type="project" value="InterPro"/>
</dbReference>
<protein>
    <recommendedName>
        <fullName evidence="5">Band 7 domain-containing protein</fullName>
    </recommendedName>
</protein>
<name>A0A0V0QIV5_PSEPJ</name>
<evidence type="ECO:0000256" key="3">
    <source>
        <dbReference type="SAM" id="MobiDB-lite"/>
    </source>
</evidence>
<evidence type="ECO:0000256" key="4">
    <source>
        <dbReference type="SAM" id="Phobius"/>
    </source>
</evidence>
<feature type="compositionally biased region" description="Low complexity" evidence="3">
    <location>
        <begin position="31"/>
        <end position="49"/>
    </location>
</feature>
<dbReference type="PANTHER" id="PTHR10264">
    <property type="entry name" value="BAND 7 PROTEIN-RELATED"/>
    <property type="match status" value="1"/>
</dbReference>